<accession>A0A7M2X168</accession>
<dbReference type="SUPFAM" id="SSF51735">
    <property type="entry name" value="NAD(P)-binding Rossmann-fold domains"/>
    <property type="match status" value="1"/>
</dbReference>
<dbReference type="Pfam" id="PF13561">
    <property type="entry name" value="adh_short_C2"/>
    <property type="match status" value="1"/>
</dbReference>
<dbReference type="PRINTS" id="PR00081">
    <property type="entry name" value="GDHRDH"/>
</dbReference>
<organism evidence="2 3">
    <name type="scientific">Humisphaera borealis</name>
    <dbReference type="NCBI Taxonomy" id="2807512"/>
    <lineage>
        <taxon>Bacteria</taxon>
        <taxon>Pseudomonadati</taxon>
        <taxon>Planctomycetota</taxon>
        <taxon>Phycisphaerae</taxon>
        <taxon>Tepidisphaerales</taxon>
        <taxon>Tepidisphaeraceae</taxon>
        <taxon>Humisphaera</taxon>
    </lineage>
</organism>
<dbReference type="PRINTS" id="PR00080">
    <property type="entry name" value="SDRFAMILY"/>
</dbReference>
<dbReference type="InterPro" id="IPR002347">
    <property type="entry name" value="SDR_fam"/>
</dbReference>
<evidence type="ECO:0000313" key="3">
    <source>
        <dbReference type="Proteomes" id="UP000593765"/>
    </source>
</evidence>
<evidence type="ECO:0000256" key="1">
    <source>
        <dbReference type="ARBA" id="ARBA00006484"/>
    </source>
</evidence>
<comment type="similarity">
    <text evidence="1">Belongs to the short-chain dehydrogenases/reductases (SDR) family.</text>
</comment>
<dbReference type="CDD" id="cd05233">
    <property type="entry name" value="SDR_c"/>
    <property type="match status" value="1"/>
</dbReference>
<dbReference type="PANTHER" id="PTHR43975:SF2">
    <property type="entry name" value="EG:BACR7A4.14 PROTEIN-RELATED"/>
    <property type="match status" value="1"/>
</dbReference>
<dbReference type="InterPro" id="IPR036291">
    <property type="entry name" value="NAD(P)-bd_dom_sf"/>
</dbReference>
<dbReference type="AlphaFoldDB" id="A0A7M2X168"/>
<keyword evidence="3" id="KW-1185">Reference proteome</keyword>
<protein>
    <submittedName>
        <fullName evidence="2">SDR family oxidoreductase</fullName>
    </submittedName>
</protein>
<dbReference type="Gene3D" id="3.40.50.720">
    <property type="entry name" value="NAD(P)-binding Rossmann-like Domain"/>
    <property type="match status" value="1"/>
</dbReference>
<name>A0A7M2X168_9BACT</name>
<dbReference type="PANTHER" id="PTHR43975">
    <property type="entry name" value="ZGC:101858"/>
    <property type="match status" value="1"/>
</dbReference>
<dbReference type="Proteomes" id="UP000593765">
    <property type="component" value="Chromosome"/>
</dbReference>
<sequence>MTTQRLTGKVILITGSTTGIGAAMARRFVAEGAQVLVHGLERPAGETLVAGLAGNAALHIDDLSDPLAAGRTVAAAVAAFGRLDAVVNNAAWVIRSNIATTDATLFDRCMAINVRAPMLLIQAALPHLEATSGCVLNIGSINGYCGEPNQLAYSMSKGALMTMSRNLSDALGSRKVRVNHMNLGWVLSENEYKLKVSEGSPPDWHVHPPAAFAPSGRILTPEQVAAAAVYWVSDESRPVSGTVMELEQYPVIGRNPVK</sequence>
<dbReference type="RefSeq" id="WP_206294785.1">
    <property type="nucleotide sequence ID" value="NZ_CP063458.1"/>
</dbReference>
<dbReference type="KEGG" id="hbs:IPV69_09080"/>
<reference evidence="2 3" key="1">
    <citation type="submission" date="2020-10" db="EMBL/GenBank/DDBJ databases">
        <title>Wide distribution of Phycisphaera-like planctomycetes from WD2101 soil group in peatlands and genome analysis of the first cultivated representative.</title>
        <authorList>
            <person name="Dedysh S.N."/>
            <person name="Beletsky A.V."/>
            <person name="Ivanova A."/>
            <person name="Kulichevskaya I.S."/>
            <person name="Suzina N.E."/>
            <person name="Philippov D.A."/>
            <person name="Rakitin A.L."/>
            <person name="Mardanov A.V."/>
            <person name="Ravin N.V."/>
        </authorList>
    </citation>
    <scope>NUCLEOTIDE SEQUENCE [LARGE SCALE GENOMIC DNA]</scope>
    <source>
        <strain evidence="2 3">M1803</strain>
    </source>
</reference>
<dbReference type="FunFam" id="3.40.50.720:FF:000084">
    <property type="entry name" value="Short-chain dehydrogenase reductase"/>
    <property type="match status" value="1"/>
</dbReference>
<dbReference type="EMBL" id="CP063458">
    <property type="protein sequence ID" value="QOV91488.1"/>
    <property type="molecule type" value="Genomic_DNA"/>
</dbReference>
<evidence type="ECO:0000313" key="2">
    <source>
        <dbReference type="EMBL" id="QOV91488.1"/>
    </source>
</evidence>
<dbReference type="PROSITE" id="PS00061">
    <property type="entry name" value="ADH_SHORT"/>
    <property type="match status" value="1"/>
</dbReference>
<proteinExistence type="inferred from homology"/>
<dbReference type="InterPro" id="IPR020904">
    <property type="entry name" value="Sc_DH/Rdtase_CS"/>
</dbReference>
<gene>
    <name evidence="2" type="ORF">IPV69_09080</name>
</gene>